<dbReference type="EMBL" id="FZOK01000002">
    <property type="protein sequence ID" value="SNS06461.1"/>
    <property type="molecule type" value="Genomic_DNA"/>
</dbReference>
<feature type="signal peptide" evidence="1">
    <location>
        <begin position="1"/>
        <end position="22"/>
    </location>
</feature>
<evidence type="ECO:0000313" key="2">
    <source>
        <dbReference type="EMBL" id="SNS06461.1"/>
    </source>
</evidence>
<feature type="chain" id="PRO_5012805539" description="Lipoprotein" evidence="1">
    <location>
        <begin position="23"/>
        <end position="158"/>
    </location>
</feature>
<protein>
    <recommendedName>
        <fullName evidence="4">Lipoprotein</fullName>
    </recommendedName>
</protein>
<gene>
    <name evidence="2" type="ORF">SAMN06295967_102332</name>
</gene>
<evidence type="ECO:0000256" key="1">
    <source>
        <dbReference type="SAM" id="SignalP"/>
    </source>
</evidence>
<dbReference type="Proteomes" id="UP000198480">
    <property type="component" value="Unassembled WGS sequence"/>
</dbReference>
<dbReference type="PROSITE" id="PS51257">
    <property type="entry name" value="PROKAR_LIPOPROTEIN"/>
    <property type="match status" value="1"/>
</dbReference>
<accession>A0A239BG42</accession>
<proteinExistence type="predicted"/>
<keyword evidence="3" id="KW-1185">Reference proteome</keyword>
<dbReference type="RefSeq" id="WP_089238038.1">
    <property type="nucleotide sequence ID" value="NZ_FZOK01000002.1"/>
</dbReference>
<keyword evidence="1" id="KW-0732">Signal</keyword>
<dbReference type="AlphaFoldDB" id="A0A239BG42"/>
<name>A0A239BG42_9BACT</name>
<sequence>MKNTRTYFIALFVLLFSSCSLFDSENDDDWPETGKVAVKIKSSPTLSNDSFEFTWFYGENGDGDIFGTLTNESSFVFESPELRRSLGGTSMFIRLEPEEKFSGEGMTNHTSRCYEFVIDFEYAGKKFRTEKVNIGRSANNAFNCPDGERLFLLNISLP</sequence>
<evidence type="ECO:0008006" key="4">
    <source>
        <dbReference type="Google" id="ProtNLM"/>
    </source>
</evidence>
<organism evidence="2 3">
    <name type="scientific">Belliella buryatensis</name>
    <dbReference type="NCBI Taxonomy" id="1500549"/>
    <lineage>
        <taxon>Bacteria</taxon>
        <taxon>Pseudomonadati</taxon>
        <taxon>Bacteroidota</taxon>
        <taxon>Cytophagia</taxon>
        <taxon>Cytophagales</taxon>
        <taxon>Cyclobacteriaceae</taxon>
        <taxon>Belliella</taxon>
    </lineage>
</organism>
<evidence type="ECO:0000313" key="3">
    <source>
        <dbReference type="Proteomes" id="UP000198480"/>
    </source>
</evidence>
<reference evidence="3" key="1">
    <citation type="submission" date="2017-06" db="EMBL/GenBank/DDBJ databases">
        <authorList>
            <person name="Varghese N."/>
            <person name="Submissions S."/>
        </authorList>
    </citation>
    <scope>NUCLEOTIDE SEQUENCE [LARGE SCALE GENOMIC DNA]</scope>
    <source>
        <strain evidence="3">5C</strain>
    </source>
</reference>